<sequence length="168" mass="18285">MSAPTQPTLDVVSKAIGLASQVTPAIPVAGGAITACLKVAEGLLNLVSTAEDNKEELPALISQLNAVCSIQADGIPDAEFQQSVSLLKSKVEPTLKECDVLLQKSQKKRYTIISSSISIQIKRIKKNLYTELLQFMNGNVIALTKLIYKIDTESKEVYSLCKDIYAHY</sequence>
<accession>A0A8H6VYE4</accession>
<comment type="caution">
    <text evidence="1">The sequence shown here is derived from an EMBL/GenBank/DDBJ whole genome shotgun (WGS) entry which is preliminary data.</text>
</comment>
<dbReference type="Proteomes" id="UP000636479">
    <property type="component" value="Unassembled WGS sequence"/>
</dbReference>
<dbReference type="AlphaFoldDB" id="A0A8H6VYE4"/>
<protein>
    <submittedName>
        <fullName evidence="1">Uncharacterized protein</fullName>
    </submittedName>
</protein>
<name>A0A8H6VYE4_9AGAR</name>
<dbReference type="EMBL" id="JACAZF010000007">
    <property type="protein sequence ID" value="KAF7298724.1"/>
    <property type="molecule type" value="Genomic_DNA"/>
</dbReference>
<keyword evidence="2" id="KW-1185">Reference proteome</keyword>
<evidence type="ECO:0000313" key="2">
    <source>
        <dbReference type="Proteomes" id="UP000636479"/>
    </source>
</evidence>
<dbReference type="GeneID" id="59347386"/>
<evidence type="ECO:0000313" key="1">
    <source>
        <dbReference type="EMBL" id="KAF7298724.1"/>
    </source>
</evidence>
<gene>
    <name evidence="1" type="ORF">MIND_00819900</name>
</gene>
<proteinExistence type="predicted"/>
<dbReference type="RefSeq" id="XP_037218112.1">
    <property type="nucleotide sequence ID" value="XM_037364870.1"/>
</dbReference>
<reference evidence="1" key="1">
    <citation type="submission" date="2020-05" db="EMBL/GenBank/DDBJ databases">
        <title>Mycena genomes resolve the evolution of fungal bioluminescence.</title>
        <authorList>
            <person name="Tsai I.J."/>
        </authorList>
    </citation>
    <scope>NUCLEOTIDE SEQUENCE</scope>
    <source>
        <strain evidence="1">171206Taipei</strain>
    </source>
</reference>
<organism evidence="1 2">
    <name type="scientific">Mycena indigotica</name>
    <dbReference type="NCBI Taxonomy" id="2126181"/>
    <lineage>
        <taxon>Eukaryota</taxon>
        <taxon>Fungi</taxon>
        <taxon>Dikarya</taxon>
        <taxon>Basidiomycota</taxon>
        <taxon>Agaricomycotina</taxon>
        <taxon>Agaricomycetes</taxon>
        <taxon>Agaricomycetidae</taxon>
        <taxon>Agaricales</taxon>
        <taxon>Marasmiineae</taxon>
        <taxon>Mycenaceae</taxon>
        <taxon>Mycena</taxon>
    </lineage>
</organism>